<comment type="caution">
    <text evidence="2">The sequence shown here is derived from an EMBL/GenBank/DDBJ whole genome shotgun (WGS) entry which is preliminary data.</text>
</comment>
<evidence type="ECO:0000313" key="2">
    <source>
        <dbReference type="EMBL" id="OSY35763.1"/>
    </source>
</evidence>
<dbReference type="Pfam" id="PF04909">
    <property type="entry name" value="Amidohydro_2"/>
    <property type="match status" value="1"/>
</dbReference>
<evidence type="ECO:0000313" key="3">
    <source>
        <dbReference type="Proteomes" id="UP000194360"/>
    </source>
</evidence>
<proteinExistence type="predicted"/>
<dbReference type="PANTHER" id="PTHR35563">
    <property type="entry name" value="BARREL METAL-DEPENDENT HYDROLASE, PUTATIVE (AFU_ORTHOLOGUE AFUA_1G16240)-RELATED"/>
    <property type="match status" value="1"/>
</dbReference>
<dbReference type="InterPro" id="IPR032466">
    <property type="entry name" value="Metal_Hydrolase"/>
</dbReference>
<dbReference type="EC" id="3.1.1.92" evidence="2"/>
<dbReference type="InterPro" id="IPR052358">
    <property type="entry name" value="Aro_Compnd_Degr_Hydrolases"/>
</dbReference>
<dbReference type="InterPro" id="IPR006680">
    <property type="entry name" value="Amidohydro-rel"/>
</dbReference>
<evidence type="ECO:0000259" key="1">
    <source>
        <dbReference type="Pfam" id="PF04909"/>
    </source>
</evidence>
<dbReference type="GO" id="GO:0102998">
    <property type="term" value="F:4-sulfomuconolactone hydrolase activity"/>
    <property type="evidence" value="ECO:0007669"/>
    <property type="project" value="UniProtKB-EC"/>
</dbReference>
<organism evidence="2 3">
    <name type="scientific">Pseudonocardia autotrophica</name>
    <name type="common">Amycolata autotrophica</name>
    <name type="synonym">Nocardia autotrophica</name>
    <dbReference type="NCBI Taxonomy" id="2074"/>
    <lineage>
        <taxon>Bacteria</taxon>
        <taxon>Bacillati</taxon>
        <taxon>Actinomycetota</taxon>
        <taxon>Actinomycetes</taxon>
        <taxon>Pseudonocardiales</taxon>
        <taxon>Pseudonocardiaceae</taxon>
        <taxon>Pseudonocardia</taxon>
    </lineage>
</organism>
<sequence>MSPVLVDTHVHLFTGALPMAAHAWTVPERALPVEEFETLMQRHGVTHGVVSAMSLLADDAYTVAALRRNPRLRGTVTAGPGTDPAELRARCTAAGVAGIRFQWRRRAELPDPADPGYRRVLDTVADLGMHVELNVERDRLAPVLAGLCGHGVPVVVDHFGDPHPELGYRTPGGEALLRALDTGRVRVKLSAGYRFRPAAERLVGTAAELISRAGPDRVFWGSDAPFVGAREPTGYAAELASFARIVPDPAVRERIHHAAHDYYFGPAR</sequence>
<keyword evidence="3" id="KW-1185">Reference proteome</keyword>
<protein>
    <submittedName>
        <fullName evidence="2">4-sulfomuconolactone hydrolase</fullName>
        <ecNumber evidence="2">3.1.1.92</ecNumber>
    </submittedName>
</protein>
<feature type="domain" description="Amidohydrolase-related" evidence="1">
    <location>
        <begin position="6"/>
        <end position="256"/>
    </location>
</feature>
<name>A0A1Y2MKH3_PSEAH</name>
<reference evidence="2 3" key="1">
    <citation type="submission" date="2016-09" db="EMBL/GenBank/DDBJ databases">
        <title>Pseudonocardia autotrophica DSM535, a candidate organism with high potential of specific P450 cytochromes.</title>
        <authorList>
            <person name="Grumaz C."/>
            <person name="Vainshtein Y."/>
            <person name="Kirstahler P."/>
            <person name="Sohn K."/>
        </authorList>
    </citation>
    <scope>NUCLEOTIDE SEQUENCE [LARGE SCALE GENOMIC DNA]</scope>
    <source>
        <strain evidence="2 3">DSM 535</strain>
    </source>
</reference>
<dbReference type="PANTHER" id="PTHR35563:SF2">
    <property type="entry name" value="BARREL METAL-DEPENDENT HYDROLASE, PUTATIVE (AFU_ORTHOLOGUE AFUA_1G16240)-RELATED"/>
    <property type="match status" value="1"/>
</dbReference>
<accession>A0A1Y2MKH3</accession>
<gene>
    <name evidence="2" type="ORF">BG845_05855</name>
</gene>
<dbReference type="AlphaFoldDB" id="A0A1Y2MKH3"/>
<dbReference type="RefSeq" id="WP_085915956.1">
    <property type="nucleotide sequence ID" value="NZ_AP018920.1"/>
</dbReference>
<keyword evidence="2" id="KW-0378">Hydrolase</keyword>
<dbReference type="OrthoDB" id="5450317at2"/>
<dbReference type="Gene3D" id="3.20.20.140">
    <property type="entry name" value="Metal-dependent hydrolases"/>
    <property type="match status" value="1"/>
</dbReference>
<dbReference type="EMBL" id="MIGB01000047">
    <property type="protein sequence ID" value="OSY35763.1"/>
    <property type="molecule type" value="Genomic_DNA"/>
</dbReference>
<dbReference type="STRING" id="2074.BG845_05855"/>
<dbReference type="Proteomes" id="UP000194360">
    <property type="component" value="Unassembled WGS sequence"/>
</dbReference>
<dbReference type="SUPFAM" id="SSF51556">
    <property type="entry name" value="Metallo-dependent hydrolases"/>
    <property type="match status" value="1"/>
</dbReference>